<accession>A0A482WQ68</accession>
<evidence type="ECO:0000256" key="1">
    <source>
        <dbReference type="ARBA" id="ARBA00004141"/>
    </source>
</evidence>
<feature type="transmembrane region" description="Helical" evidence="6">
    <location>
        <begin position="74"/>
        <end position="93"/>
    </location>
</feature>
<dbReference type="AlphaFoldDB" id="A0A482WQ68"/>
<keyword evidence="8" id="KW-1185">Reference proteome</keyword>
<dbReference type="Gene3D" id="1.20.1080.10">
    <property type="entry name" value="Glycerol uptake facilitator protein"/>
    <property type="match status" value="1"/>
</dbReference>
<dbReference type="EMBL" id="QKKF02027837">
    <property type="protein sequence ID" value="RZF35653.1"/>
    <property type="molecule type" value="Genomic_DNA"/>
</dbReference>
<dbReference type="InParanoid" id="A0A482WQ68"/>
<keyword evidence="3 6" id="KW-1133">Transmembrane helix</keyword>
<name>A0A482WQ68_LAOST</name>
<evidence type="ECO:0000256" key="3">
    <source>
        <dbReference type="ARBA" id="ARBA00022989"/>
    </source>
</evidence>
<comment type="caution">
    <text evidence="7">The sequence shown here is derived from an EMBL/GenBank/DDBJ whole genome shotgun (WGS) entry which is preliminary data.</text>
</comment>
<dbReference type="OrthoDB" id="3222at2759"/>
<feature type="transmembrane region" description="Helical" evidence="6">
    <location>
        <begin position="232"/>
        <end position="253"/>
    </location>
</feature>
<evidence type="ECO:0000256" key="6">
    <source>
        <dbReference type="SAM" id="Phobius"/>
    </source>
</evidence>
<dbReference type="SMR" id="A0A482WQ68"/>
<evidence type="ECO:0000256" key="4">
    <source>
        <dbReference type="ARBA" id="ARBA00023136"/>
    </source>
</evidence>
<keyword evidence="2 5" id="KW-0812">Transmembrane</keyword>
<feature type="transmembrane region" description="Helical" evidence="6">
    <location>
        <begin position="191"/>
        <end position="209"/>
    </location>
</feature>
<dbReference type="Proteomes" id="UP000291343">
    <property type="component" value="Unassembled WGS sequence"/>
</dbReference>
<dbReference type="PRINTS" id="PR00783">
    <property type="entry name" value="MINTRINSICP"/>
</dbReference>
<gene>
    <name evidence="7" type="ORF">LSTR_LSTR013064</name>
</gene>
<feature type="transmembrane region" description="Helical" evidence="6">
    <location>
        <begin position="160"/>
        <end position="179"/>
    </location>
</feature>
<dbReference type="PANTHER" id="PTHR19139">
    <property type="entry name" value="AQUAPORIN TRANSPORTER"/>
    <property type="match status" value="1"/>
</dbReference>
<evidence type="ECO:0000313" key="7">
    <source>
        <dbReference type="EMBL" id="RZF35653.1"/>
    </source>
</evidence>
<organism evidence="7 8">
    <name type="scientific">Laodelphax striatellus</name>
    <name type="common">Small brown planthopper</name>
    <name type="synonym">Delphax striatella</name>
    <dbReference type="NCBI Taxonomy" id="195883"/>
    <lineage>
        <taxon>Eukaryota</taxon>
        <taxon>Metazoa</taxon>
        <taxon>Ecdysozoa</taxon>
        <taxon>Arthropoda</taxon>
        <taxon>Hexapoda</taxon>
        <taxon>Insecta</taxon>
        <taxon>Pterygota</taxon>
        <taxon>Neoptera</taxon>
        <taxon>Paraneoptera</taxon>
        <taxon>Hemiptera</taxon>
        <taxon>Auchenorrhyncha</taxon>
        <taxon>Fulgoroidea</taxon>
        <taxon>Delphacidae</taxon>
        <taxon>Criomorphinae</taxon>
        <taxon>Laodelphax</taxon>
    </lineage>
</organism>
<keyword evidence="5" id="KW-0813">Transport</keyword>
<dbReference type="InterPro" id="IPR000425">
    <property type="entry name" value="MIP"/>
</dbReference>
<comment type="subcellular location">
    <subcellularLocation>
        <location evidence="1">Membrane</location>
        <topology evidence="1">Multi-pass membrane protein</topology>
    </subcellularLocation>
</comment>
<dbReference type="PANTHER" id="PTHR19139:SF270">
    <property type="entry name" value="ENTOMOGLYCEROPORIN 1-RELATED"/>
    <property type="match status" value="1"/>
</dbReference>
<dbReference type="STRING" id="195883.A0A482WQ68"/>
<proteinExistence type="inferred from homology"/>
<reference evidence="7 8" key="1">
    <citation type="journal article" date="2017" name="Gigascience">
        <title>Genome sequence of the small brown planthopper, Laodelphax striatellus.</title>
        <authorList>
            <person name="Zhu J."/>
            <person name="Jiang F."/>
            <person name="Wang X."/>
            <person name="Yang P."/>
            <person name="Bao Y."/>
            <person name="Zhao W."/>
            <person name="Wang W."/>
            <person name="Lu H."/>
            <person name="Wang Q."/>
            <person name="Cui N."/>
            <person name="Li J."/>
            <person name="Chen X."/>
            <person name="Luo L."/>
            <person name="Yu J."/>
            <person name="Kang L."/>
            <person name="Cui F."/>
        </authorList>
    </citation>
    <scope>NUCLEOTIDE SEQUENCE [LARGE SCALE GENOMIC DNA]</scope>
    <source>
        <strain evidence="7">Lst14</strain>
    </source>
</reference>
<dbReference type="InterPro" id="IPR034294">
    <property type="entry name" value="Aquaporin_transptr"/>
</dbReference>
<protein>
    <recommendedName>
        <fullName evidence="9">Aquaporin</fullName>
    </recommendedName>
</protein>
<dbReference type="InterPro" id="IPR023271">
    <property type="entry name" value="Aquaporin-like"/>
</dbReference>
<dbReference type="Pfam" id="PF00230">
    <property type="entry name" value="MIP"/>
    <property type="match status" value="1"/>
</dbReference>
<evidence type="ECO:0000313" key="8">
    <source>
        <dbReference type="Proteomes" id="UP000291343"/>
    </source>
</evidence>
<feature type="transmembrane region" description="Helical" evidence="6">
    <location>
        <begin position="37"/>
        <end position="62"/>
    </location>
</feature>
<evidence type="ECO:0000256" key="5">
    <source>
        <dbReference type="RuleBase" id="RU000477"/>
    </source>
</evidence>
<evidence type="ECO:0008006" key="9">
    <source>
        <dbReference type="Google" id="ProtNLM"/>
    </source>
</evidence>
<dbReference type="GO" id="GO:0005886">
    <property type="term" value="C:plasma membrane"/>
    <property type="evidence" value="ECO:0007669"/>
    <property type="project" value="TreeGrafter"/>
</dbReference>
<dbReference type="SUPFAM" id="SSF81338">
    <property type="entry name" value="Aquaporin-like"/>
    <property type="match status" value="1"/>
</dbReference>
<keyword evidence="4 6" id="KW-0472">Membrane</keyword>
<evidence type="ECO:0000256" key="2">
    <source>
        <dbReference type="ARBA" id="ARBA00022692"/>
    </source>
</evidence>
<dbReference type="GO" id="GO:0015267">
    <property type="term" value="F:channel activity"/>
    <property type="evidence" value="ECO:0007669"/>
    <property type="project" value="InterPro"/>
</dbReference>
<comment type="similarity">
    <text evidence="5">Belongs to the MIP/aquaporin (TC 1.A.8) family.</text>
</comment>
<feature type="transmembrane region" description="Helical" evidence="6">
    <location>
        <begin position="100"/>
        <end position="120"/>
    </location>
</feature>
<sequence>MSQTSLSRGNYKPITEYVTTLRGEEFQDMDVDKVWRIVRVALAECFGTAMFVAIGCSSLVAFPDAPANNALHTVLAFAFAVTLSITTFGHISGSFINPSLALSALIVGKISLPMFVVYTLSECLGAYMGLSALKAISPEGSIGEGFCLSVPSASLTVSQVLSAEALLTFCLCMLFCSIIDPANNDKQDSVPLKFGASVIALAVAGGKYTGCSMNPARSFGPALQAGIWSNHWVYWLGPLTGALFAGLFHRMILRENPHQKKPTQATKFSETAEA</sequence>